<organism evidence="9 10">
    <name type="scientific">Paraburkholderia caribensis MBA4</name>
    <dbReference type="NCBI Taxonomy" id="1323664"/>
    <lineage>
        <taxon>Bacteria</taxon>
        <taxon>Pseudomonadati</taxon>
        <taxon>Pseudomonadota</taxon>
        <taxon>Betaproteobacteria</taxon>
        <taxon>Burkholderiales</taxon>
        <taxon>Burkholderiaceae</taxon>
        <taxon>Paraburkholderia</taxon>
    </lineage>
</organism>
<evidence type="ECO:0000256" key="6">
    <source>
        <dbReference type="ARBA" id="ARBA00038001"/>
    </source>
</evidence>
<evidence type="ECO:0000256" key="1">
    <source>
        <dbReference type="ARBA" id="ARBA00022714"/>
    </source>
</evidence>
<keyword evidence="4" id="KW-0411">Iron-sulfur</keyword>
<dbReference type="InterPro" id="IPR017941">
    <property type="entry name" value="Rieske_2Fe-2S"/>
</dbReference>
<feature type="compositionally biased region" description="Low complexity" evidence="7">
    <location>
        <begin position="109"/>
        <end position="124"/>
    </location>
</feature>
<dbReference type="Proteomes" id="UP000019146">
    <property type="component" value="Chromosome 2"/>
</dbReference>
<keyword evidence="2" id="KW-0479">Metal-binding</keyword>
<protein>
    <submittedName>
        <fullName evidence="9">3-phenylpropionate dioxygenase ferredoxin subunit</fullName>
    </submittedName>
</protein>
<keyword evidence="3" id="KW-0408">Iron</keyword>
<dbReference type="SUPFAM" id="SSF50022">
    <property type="entry name" value="ISP domain"/>
    <property type="match status" value="1"/>
</dbReference>
<evidence type="ECO:0000313" key="9">
    <source>
        <dbReference type="EMBL" id="ALL66753.1"/>
    </source>
</evidence>
<dbReference type="GeneID" id="69970682"/>
<dbReference type="Pfam" id="PF00355">
    <property type="entry name" value="Rieske"/>
    <property type="match status" value="1"/>
</dbReference>
<proteinExistence type="inferred from homology"/>
<dbReference type="KEGG" id="bcai:K788_0002999"/>
<dbReference type="PANTHER" id="PTHR21496">
    <property type="entry name" value="FERREDOXIN-RELATED"/>
    <property type="match status" value="1"/>
</dbReference>
<evidence type="ECO:0000256" key="7">
    <source>
        <dbReference type="SAM" id="MobiDB-lite"/>
    </source>
</evidence>
<dbReference type="EMBL" id="CP012747">
    <property type="protein sequence ID" value="ALL66753.1"/>
    <property type="molecule type" value="Genomic_DNA"/>
</dbReference>
<keyword evidence="9" id="KW-0223">Dioxygenase</keyword>
<sequence length="142" mass="14622">MSRQVGIGVAGEIGPGQRKRVFVDGRCIVVFNVDGAIYAIDDSCPHNGASLGNGQLEGPMLRCPAHGLRFDLRTGCTPGTGGLSLTTFAVATVDSKLVVNLDEAGAVPADGTNGTDGTDGKAAGQPEARHCATRQEKQQCKV</sequence>
<dbReference type="AlphaFoldDB" id="A0A0P0RDX9"/>
<evidence type="ECO:0000256" key="2">
    <source>
        <dbReference type="ARBA" id="ARBA00022723"/>
    </source>
</evidence>
<evidence type="ECO:0000256" key="3">
    <source>
        <dbReference type="ARBA" id="ARBA00023004"/>
    </source>
</evidence>
<keyword evidence="1" id="KW-0001">2Fe-2S</keyword>
<evidence type="ECO:0000259" key="8">
    <source>
        <dbReference type="PROSITE" id="PS51296"/>
    </source>
</evidence>
<name>A0A0P0RDX9_9BURK</name>
<dbReference type="PANTHER" id="PTHR21496:SF0">
    <property type="entry name" value="RIESKE DOMAIN-CONTAINING PROTEIN"/>
    <property type="match status" value="1"/>
</dbReference>
<dbReference type="PROSITE" id="PS51296">
    <property type="entry name" value="RIESKE"/>
    <property type="match status" value="1"/>
</dbReference>
<dbReference type="GO" id="GO:0051213">
    <property type="term" value="F:dioxygenase activity"/>
    <property type="evidence" value="ECO:0007669"/>
    <property type="project" value="UniProtKB-KW"/>
</dbReference>
<dbReference type="RefSeq" id="WP_035988228.1">
    <property type="nucleotide sequence ID" value="NZ_CP012747.1"/>
</dbReference>
<dbReference type="GO" id="GO:0046872">
    <property type="term" value="F:metal ion binding"/>
    <property type="evidence" value="ECO:0007669"/>
    <property type="project" value="UniProtKB-KW"/>
</dbReference>
<feature type="compositionally biased region" description="Basic and acidic residues" evidence="7">
    <location>
        <begin position="127"/>
        <end position="142"/>
    </location>
</feature>
<dbReference type="InterPro" id="IPR036922">
    <property type="entry name" value="Rieske_2Fe-2S_sf"/>
</dbReference>
<evidence type="ECO:0000256" key="5">
    <source>
        <dbReference type="ARBA" id="ARBA00034078"/>
    </source>
</evidence>
<evidence type="ECO:0000313" key="10">
    <source>
        <dbReference type="Proteomes" id="UP000019146"/>
    </source>
</evidence>
<gene>
    <name evidence="9" type="ORF">K788_0002999</name>
</gene>
<evidence type="ECO:0000256" key="4">
    <source>
        <dbReference type="ARBA" id="ARBA00023014"/>
    </source>
</evidence>
<dbReference type="Gene3D" id="2.102.10.10">
    <property type="entry name" value="Rieske [2Fe-2S] iron-sulphur domain"/>
    <property type="match status" value="1"/>
</dbReference>
<feature type="domain" description="Rieske" evidence="8">
    <location>
        <begin position="5"/>
        <end position="99"/>
    </location>
</feature>
<keyword evidence="9" id="KW-0560">Oxidoreductase</keyword>
<accession>A0A0P0RDX9</accession>
<feature type="region of interest" description="Disordered" evidence="7">
    <location>
        <begin position="106"/>
        <end position="142"/>
    </location>
</feature>
<reference evidence="9 10" key="1">
    <citation type="journal article" date="2014" name="Genome Announc.">
        <title>Draft Genome Sequence of the Haloacid-Degrading Burkholderia caribensis Strain MBA4.</title>
        <authorList>
            <person name="Pan Y."/>
            <person name="Kong K.F."/>
            <person name="Tsang J.S."/>
        </authorList>
    </citation>
    <scope>NUCLEOTIDE SEQUENCE [LARGE SCALE GENOMIC DNA]</scope>
    <source>
        <strain evidence="9 10">MBA4</strain>
    </source>
</reference>
<comment type="similarity">
    <text evidence="6">Belongs to the bacterial ring-hydroxylating dioxygenase ferredoxin component family.</text>
</comment>
<dbReference type="GO" id="GO:0051537">
    <property type="term" value="F:2 iron, 2 sulfur cluster binding"/>
    <property type="evidence" value="ECO:0007669"/>
    <property type="project" value="UniProtKB-KW"/>
</dbReference>
<comment type="cofactor">
    <cofactor evidence="5">
        <name>[2Fe-2S] cluster</name>
        <dbReference type="ChEBI" id="CHEBI:190135"/>
    </cofactor>
</comment>